<reference evidence="2" key="1">
    <citation type="submission" date="2020-10" db="EMBL/GenBank/DDBJ databases">
        <title>High-Quality Genome Resource of Clonostachys rosea strain S41 by Oxford Nanopore Long-Read Sequencing.</title>
        <authorList>
            <person name="Wang H."/>
        </authorList>
    </citation>
    <scope>NUCLEOTIDE SEQUENCE</scope>
    <source>
        <strain evidence="2">S41</strain>
    </source>
</reference>
<evidence type="ECO:0000313" key="3">
    <source>
        <dbReference type="Proteomes" id="UP000616885"/>
    </source>
</evidence>
<name>A0A8H7N7C0_BIOOC</name>
<protein>
    <submittedName>
        <fullName evidence="2">Uncharacterized protein</fullName>
    </submittedName>
</protein>
<organism evidence="2 3">
    <name type="scientific">Bionectria ochroleuca</name>
    <name type="common">Gliocladium roseum</name>
    <dbReference type="NCBI Taxonomy" id="29856"/>
    <lineage>
        <taxon>Eukaryota</taxon>
        <taxon>Fungi</taxon>
        <taxon>Dikarya</taxon>
        <taxon>Ascomycota</taxon>
        <taxon>Pezizomycotina</taxon>
        <taxon>Sordariomycetes</taxon>
        <taxon>Hypocreomycetidae</taxon>
        <taxon>Hypocreales</taxon>
        <taxon>Bionectriaceae</taxon>
        <taxon>Clonostachys</taxon>
    </lineage>
</organism>
<sequence>MIVKFFPIVGAAGTTLVKASVIHESLPTIPSDNPKTIQTVHFLVELGLAVELVDEELVTVELSSLEVSSLEVSVLEASVLEASVLVASVVDVSVLDVSVLEASVLETLVLDASVLDASSVELVLVELFPDELAEVEAASSDNSSGVASGRGVLEEGNALLAPDGLLERIPPLRKAPQSSRLMYFQQSSRLMYSQQMSLRMKTGRRRRRSQPGEVSFHRATFQEGTRPARKP</sequence>
<dbReference type="Proteomes" id="UP000616885">
    <property type="component" value="Unassembled WGS sequence"/>
</dbReference>
<dbReference type="EMBL" id="JADCTT010000006">
    <property type="protein sequence ID" value="KAF9750437.1"/>
    <property type="molecule type" value="Genomic_DNA"/>
</dbReference>
<comment type="caution">
    <text evidence="2">The sequence shown here is derived from an EMBL/GenBank/DDBJ whole genome shotgun (WGS) entry which is preliminary data.</text>
</comment>
<evidence type="ECO:0000313" key="2">
    <source>
        <dbReference type="EMBL" id="KAF9750437.1"/>
    </source>
</evidence>
<feature type="region of interest" description="Disordered" evidence="1">
    <location>
        <begin position="198"/>
        <end position="231"/>
    </location>
</feature>
<dbReference type="AlphaFoldDB" id="A0A8H7N7C0"/>
<evidence type="ECO:0000256" key="1">
    <source>
        <dbReference type="SAM" id="MobiDB-lite"/>
    </source>
</evidence>
<accession>A0A8H7N7C0</accession>
<gene>
    <name evidence="2" type="ORF">IM811_014657</name>
</gene>
<proteinExistence type="predicted"/>